<dbReference type="InterPro" id="IPR029240">
    <property type="entry name" value="MMS19_N"/>
</dbReference>
<comment type="similarity">
    <text evidence="2 5">Belongs to the MET18/MMS19 family.</text>
</comment>
<keyword evidence="3" id="KW-0677">Repeat</keyword>
<dbReference type="GO" id="GO:0016226">
    <property type="term" value="P:iron-sulfur cluster assembly"/>
    <property type="evidence" value="ECO:0007669"/>
    <property type="project" value="UniProtKB-UniRule"/>
</dbReference>
<dbReference type="Pfam" id="PF14500">
    <property type="entry name" value="MMS19_N"/>
    <property type="match status" value="1"/>
</dbReference>
<keyword evidence="5" id="KW-0227">DNA damage</keyword>
<sequence length="1040" mass="115671">MESTQRLVQTWMGSGRDAEIDQIVTGFSGGQTSLLNIVQALGEYLTSEEDVLRTKGVQLLGTVIRRCPPDKINRQATRVLLTFFTSKLDDTETIIPALNALVSLTTLPNFISADATETMNALFKHVNMKAHVQSTRHHVFAIVDSLMARHRDALKNMGDSFLRGYITLADGEKDPRNLLLAFSIARVIAIEFDITNHVDSLFDITFCYFPITFRPPPDDPYGITAEDLKQSLRLCLSATPLIGRMAVIQFLEKLTAGNPVTKRDTLETLSICLPVYGPGVAQEFSRKLWNLLKLEILQPTDPDTEQKALDTTQVLINTIYSSEVADTGESYDVEGLAKEICEECLEVLREPEKSQAKPAIKVLGALAGTRPSVSRYTLSQAIPYLTNLFKSLDELLNRPQVLLLLGDLLEIVYKLPTSPRKDGEPEGTLLLSPFKDDILGVLLAGLKATETVGPALLGLKKLSQMKGLLEDDEFTIVVRNINDVLQSDADDEDTGEVVLDALVTISSIAPKHIEEGTLPLLFLSLPDRTPARDAHTERAKIWRTLSSLTKLCIPPSLFETLVVRLSTKLELICAPRNQTDIVDVEAASAYAHSILKALATTLDVKITSKHVDVAKYIDRLLPRLYHLFFYVASVYEPSHMVTANHRVLEVAGQIITLVVQVNPIERQQVFAKALEAAYHSGDPKALSQGIQEIPMDVKFQPFGIPSQRDLTALYSAAVIAFHNGVTTFGDPTDPQGLTKVVLDDEYTPFQRDSACSSMAALLNKHLDGQPETFLSQRKIFWDTEIADVKQPFNRRRNALEGWVWITKALVIRSHPFVEWMVNSLFEIFDDENLAWDAAKAVGRVASGEDGILTKRNHAVIRILHAQKYVIAVLPKVIDGLKSSTPPRQTVYRIALISLITSVPKQTYIGQMETLMSHLLRGLDVPDMDMRTDLINALLAIAESMEQREPITTHASSIIAAMLRSCKFSEQPTSPALRIAALRYLGILPHVVRYEVLHPHKSIVIRELGKVLDDPKRDVRKEAVDARTSWYICSPPIKETL</sequence>
<comment type="function">
    <text evidence="5">Key component of the cytosolic iron-sulfur protein assembly (CIA) complex, a multiprotein complex that mediates the incorporation of iron-sulfur cluster into apoproteins specifically involved in DNA metabolism and genomic integrity. In the CIA complex, MMS19 acts as an adapter between early-acting CIA components and a subset of cellular target iron-sulfur proteins.</text>
</comment>
<evidence type="ECO:0000259" key="7">
    <source>
        <dbReference type="Pfam" id="PF14500"/>
    </source>
</evidence>
<proteinExistence type="inferred from homology"/>
<protein>
    <recommendedName>
        <fullName evidence="5">MMS19 nucleotide excision repair protein</fullName>
    </recommendedName>
</protein>
<keyword evidence="5" id="KW-0234">DNA repair</keyword>
<evidence type="ECO:0000256" key="2">
    <source>
        <dbReference type="ARBA" id="ARBA00009340"/>
    </source>
</evidence>
<dbReference type="Gene3D" id="1.25.10.10">
    <property type="entry name" value="Leucine-rich Repeat Variant"/>
    <property type="match status" value="2"/>
</dbReference>
<dbReference type="GO" id="GO:0005634">
    <property type="term" value="C:nucleus"/>
    <property type="evidence" value="ECO:0007669"/>
    <property type="project" value="UniProtKB-SubCell"/>
</dbReference>
<dbReference type="InterPro" id="IPR011989">
    <property type="entry name" value="ARM-like"/>
</dbReference>
<dbReference type="GO" id="GO:0097361">
    <property type="term" value="C:cytosolic [4Fe-4S] assembly targeting complex"/>
    <property type="evidence" value="ECO:0007669"/>
    <property type="project" value="UniProtKB-UniRule"/>
</dbReference>
<evidence type="ECO:0000313" key="9">
    <source>
        <dbReference type="Proteomes" id="UP000294933"/>
    </source>
</evidence>
<dbReference type="STRING" id="50990.A0A4Y7Q911"/>
<dbReference type="PANTHER" id="PTHR12891:SF0">
    <property type="entry name" value="MMS19 NUCLEOTIDE EXCISION REPAIR PROTEIN HOMOLOG"/>
    <property type="match status" value="1"/>
</dbReference>
<evidence type="ECO:0000256" key="5">
    <source>
        <dbReference type="RuleBase" id="RU367072"/>
    </source>
</evidence>
<dbReference type="VEuPathDB" id="FungiDB:BD410DRAFT_767992"/>
<accession>A0A4Y7Q911</accession>
<evidence type="ECO:0000313" key="8">
    <source>
        <dbReference type="EMBL" id="TDL24084.1"/>
    </source>
</evidence>
<reference evidence="8 9" key="1">
    <citation type="submission" date="2018-06" db="EMBL/GenBank/DDBJ databases">
        <title>A transcriptomic atlas of mushroom development highlights an independent origin of complex multicellularity.</title>
        <authorList>
            <consortium name="DOE Joint Genome Institute"/>
            <person name="Krizsan K."/>
            <person name="Almasi E."/>
            <person name="Merenyi Z."/>
            <person name="Sahu N."/>
            <person name="Viragh M."/>
            <person name="Koszo T."/>
            <person name="Mondo S."/>
            <person name="Kiss B."/>
            <person name="Balint B."/>
            <person name="Kues U."/>
            <person name="Barry K."/>
            <person name="Hegedus J.C."/>
            <person name="Henrissat B."/>
            <person name="Johnson J."/>
            <person name="Lipzen A."/>
            <person name="Ohm R."/>
            <person name="Nagy I."/>
            <person name="Pangilinan J."/>
            <person name="Yan J."/>
            <person name="Xiong Y."/>
            <person name="Grigoriev I.V."/>
            <person name="Hibbett D.S."/>
            <person name="Nagy L.G."/>
        </authorList>
    </citation>
    <scope>NUCLEOTIDE SEQUENCE [LARGE SCALE GENOMIC DNA]</scope>
    <source>
        <strain evidence="8 9">SZMC22713</strain>
    </source>
</reference>
<dbReference type="Proteomes" id="UP000294933">
    <property type="component" value="Unassembled WGS sequence"/>
</dbReference>
<keyword evidence="9" id="KW-1185">Reference proteome</keyword>
<dbReference type="SUPFAM" id="SSF48371">
    <property type="entry name" value="ARM repeat"/>
    <property type="match status" value="1"/>
</dbReference>
<evidence type="ECO:0000256" key="1">
    <source>
        <dbReference type="ARBA" id="ARBA00004123"/>
    </source>
</evidence>
<evidence type="ECO:0000259" key="6">
    <source>
        <dbReference type="Pfam" id="PF12460"/>
    </source>
</evidence>
<feature type="domain" description="MMS19 N-terminal" evidence="7">
    <location>
        <begin position="38"/>
        <end position="298"/>
    </location>
</feature>
<dbReference type="Pfam" id="PF12460">
    <property type="entry name" value="MMS19_C"/>
    <property type="match status" value="1"/>
</dbReference>
<evidence type="ECO:0000256" key="3">
    <source>
        <dbReference type="ARBA" id="ARBA00022737"/>
    </source>
</evidence>
<feature type="domain" description="MMS19 C-terminal" evidence="6">
    <location>
        <begin position="544"/>
        <end position="988"/>
    </location>
</feature>
<comment type="subcellular location">
    <subcellularLocation>
        <location evidence="1 5">Nucleus</location>
    </subcellularLocation>
</comment>
<evidence type="ECO:0000256" key="4">
    <source>
        <dbReference type="ARBA" id="ARBA00023242"/>
    </source>
</evidence>
<name>A0A4Y7Q911_9AGAM</name>
<gene>
    <name evidence="8" type="ORF">BD410DRAFT_767992</name>
</gene>
<organism evidence="8 9">
    <name type="scientific">Rickenella mellea</name>
    <dbReference type="NCBI Taxonomy" id="50990"/>
    <lineage>
        <taxon>Eukaryota</taxon>
        <taxon>Fungi</taxon>
        <taxon>Dikarya</taxon>
        <taxon>Basidiomycota</taxon>
        <taxon>Agaricomycotina</taxon>
        <taxon>Agaricomycetes</taxon>
        <taxon>Hymenochaetales</taxon>
        <taxon>Rickenellaceae</taxon>
        <taxon>Rickenella</taxon>
    </lineage>
</organism>
<keyword evidence="4 5" id="KW-0539">Nucleus</keyword>
<dbReference type="InterPro" id="IPR016024">
    <property type="entry name" value="ARM-type_fold"/>
</dbReference>
<dbReference type="GO" id="GO:0006281">
    <property type="term" value="P:DNA repair"/>
    <property type="evidence" value="ECO:0007669"/>
    <property type="project" value="UniProtKB-UniRule"/>
</dbReference>
<dbReference type="PANTHER" id="PTHR12891">
    <property type="entry name" value="DNA REPAIR/TRANSCRIPTION PROTEIN MET18/MMS19"/>
    <property type="match status" value="1"/>
</dbReference>
<dbReference type="OrthoDB" id="342900at2759"/>
<dbReference type="EMBL" id="ML170168">
    <property type="protein sequence ID" value="TDL24084.1"/>
    <property type="molecule type" value="Genomic_DNA"/>
</dbReference>
<dbReference type="AlphaFoldDB" id="A0A4Y7Q911"/>
<dbReference type="InterPro" id="IPR039920">
    <property type="entry name" value="MMS19"/>
</dbReference>
<dbReference type="InterPro" id="IPR024687">
    <property type="entry name" value="MMS19_C"/>
</dbReference>
<dbReference type="GO" id="GO:0051604">
    <property type="term" value="P:protein maturation"/>
    <property type="evidence" value="ECO:0007669"/>
    <property type="project" value="UniProtKB-UniRule"/>
</dbReference>